<dbReference type="PIRSF" id="PIRSF036625">
    <property type="entry name" value="GAF_ANTAR"/>
    <property type="match status" value="1"/>
</dbReference>
<keyword evidence="5" id="KW-1185">Reference proteome</keyword>
<dbReference type="Pfam" id="PF13185">
    <property type="entry name" value="GAF_2"/>
    <property type="match status" value="1"/>
</dbReference>
<dbReference type="Pfam" id="PF03861">
    <property type="entry name" value="ANTAR"/>
    <property type="match status" value="1"/>
</dbReference>
<dbReference type="SMART" id="SM01012">
    <property type="entry name" value="ANTAR"/>
    <property type="match status" value="1"/>
</dbReference>
<dbReference type="Gene3D" id="3.30.450.40">
    <property type="match status" value="1"/>
</dbReference>
<gene>
    <name evidence="4" type="ORF">QBA35_00625</name>
</gene>
<reference evidence="4" key="1">
    <citation type="submission" date="2023-04" db="EMBL/GenBank/DDBJ databases">
        <title>Genomic diversity of scab-causing Streptomyces spp. in the province of Quebec, Canada.</title>
        <authorList>
            <person name="Biessy A."/>
            <person name="Cadieux M."/>
            <person name="Ciotola M."/>
            <person name="Filion M."/>
        </authorList>
    </citation>
    <scope>NUCLEOTIDE SEQUENCE</scope>
    <source>
        <strain evidence="4">B21-115</strain>
    </source>
</reference>
<dbReference type="InterPro" id="IPR029016">
    <property type="entry name" value="GAF-like_dom_sf"/>
</dbReference>
<keyword evidence="2" id="KW-0804">Transcription</keyword>
<dbReference type="InterPro" id="IPR005561">
    <property type="entry name" value="ANTAR"/>
</dbReference>
<dbReference type="Proteomes" id="UP001310290">
    <property type="component" value="Unassembled WGS sequence"/>
</dbReference>
<evidence type="ECO:0000256" key="2">
    <source>
        <dbReference type="ARBA" id="ARBA00023163"/>
    </source>
</evidence>
<dbReference type="PROSITE" id="PS50921">
    <property type="entry name" value="ANTAR"/>
    <property type="match status" value="1"/>
</dbReference>
<proteinExistence type="predicted"/>
<dbReference type="Gene3D" id="1.10.10.10">
    <property type="entry name" value="Winged helix-like DNA-binding domain superfamily/Winged helix DNA-binding domain"/>
    <property type="match status" value="1"/>
</dbReference>
<dbReference type="InterPro" id="IPR036388">
    <property type="entry name" value="WH-like_DNA-bd_sf"/>
</dbReference>
<name>A0ABU8AE77_9ACTN</name>
<dbReference type="EMBL" id="JARULZ010000001">
    <property type="protein sequence ID" value="MEH0631904.1"/>
    <property type="molecule type" value="Genomic_DNA"/>
</dbReference>
<dbReference type="InterPro" id="IPR003018">
    <property type="entry name" value="GAF"/>
</dbReference>
<sequence length="254" mass="26745">MADDELLGTGNAGQETDVERARIAHELIAAVRGLPPSDVPAALCRACVTLLPVASGLSVSVLGDGTEMGVVLCASDDVAARLAEVQYTLGEGTCMEAVRLRAPVFATDLTRMPDSRRWPLFAAQAARSGAEAAFSLPLTGAGRALGTLDLYRGTPGRLSRGEVRTALLVAEAVTLTVIALDHASPAPEGVLTWLAGAESDREEVHQATGMIMVWLGVSAEEALLRVRARAFAEGRTSVEIARAIIDRTMDLRDD</sequence>
<organism evidence="4 5">
    <name type="scientific">Streptomyces bottropensis</name>
    <dbReference type="NCBI Taxonomy" id="42235"/>
    <lineage>
        <taxon>Bacteria</taxon>
        <taxon>Bacillati</taxon>
        <taxon>Actinomycetota</taxon>
        <taxon>Actinomycetes</taxon>
        <taxon>Kitasatosporales</taxon>
        <taxon>Streptomycetaceae</taxon>
        <taxon>Streptomyces</taxon>
    </lineage>
</organism>
<comment type="caution">
    <text evidence="4">The sequence shown here is derived from an EMBL/GenBank/DDBJ whole genome shotgun (WGS) entry which is preliminary data.</text>
</comment>
<keyword evidence="1" id="KW-0805">Transcription regulation</keyword>
<dbReference type="RefSeq" id="WP_005475045.1">
    <property type="nucleotide sequence ID" value="NZ_JARULZ010000001.1"/>
</dbReference>
<dbReference type="InterPro" id="IPR012074">
    <property type="entry name" value="GAF_ANTAR"/>
</dbReference>
<protein>
    <submittedName>
        <fullName evidence="4">GAF and ANTAR domain-containing protein</fullName>
    </submittedName>
</protein>
<feature type="domain" description="ANTAR" evidence="3">
    <location>
        <begin position="184"/>
        <end position="245"/>
    </location>
</feature>
<evidence type="ECO:0000256" key="1">
    <source>
        <dbReference type="ARBA" id="ARBA00023015"/>
    </source>
</evidence>
<accession>A0ABU8AE77</accession>
<dbReference type="SUPFAM" id="SSF55781">
    <property type="entry name" value="GAF domain-like"/>
    <property type="match status" value="1"/>
</dbReference>
<dbReference type="GeneID" id="96267614"/>
<evidence type="ECO:0000313" key="5">
    <source>
        <dbReference type="Proteomes" id="UP001310290"/>
    </source>
</evidence>
<evidence type="ECO:0000259" key="3">
    <source>
        <dbReference type="PROSITE" id="PS50921"/>
    </source>
</evidence>
<evidence type="ECO:0000313" key="4">
    <source>
        <dbReference type="EMBL" id="MEH0631904.1"/>
    </source>
</evidence>